<gene>
    <name evidence="4" type="ORF">AMD00_09420</name>
</gene>
<evidence type="ECO:0000259" key="2">
    <source>
        <dbReference type="Pfam" id="PF00107"/>
    </source>
</evidence>
<evidence type="ECO:0000256" key="1">
    <source>
        <dbReference type="ARBA" id="ARBA00023002"/>
    </source>
</evidence>
<dbReference type="Pfam" id="PF00107">
    <property type="entry name" value="ADH_zinc_N"/>
    <property type="match status" value="1"/>
</dbReference>
<evidence type="ECO:0000313" key="5">
    <source>
        <dbReference type="Proteomes" id="UP000036867"/>
    </source>
</evidence>
<organism evidence="4 5">
    <name type="scientific">Viridibacillus arvi</name>
    <dbReference type="NCBI Taxonomy" id="263475"/>
    <lineage>
        <taxon>Bacteria</taxon>
        <taxon>Bacillati</taxon>
        <taxon>Bacillota</taxon>
        <taxon>Bacilli</taxon>
        <taxon>Bacillales</taxon>
        <taxon>Caryophanaceae</taxon>
        <taxon>Viridibacillus</taxon>
    </lineage>
</organism>
<feature type="domain" description="Alcohol dehydrogenase-like N-terminal" evidence="3">
    <location>
        <begin position="28"/>
        <end position="92"/>
    </location>
</feature>
<feature type="domain" description="Alcohol dehydrogenase-like C-terminal" evidence="2">
    <location>
        <begin position="150"/>
        <end position="254"/>
    </location>
</feature>
<evidence type="ECO:0000259" key="3">
    <source>
        <dbReference type="Pfam" id="PF08240"/>
    </source>
</evidence>
<dbReference type="Gene3D" id="3.90.180.10">
    <property type="entry name" value="Medium-chain alcohol dehydrogenases, catalytic domain"/>
    <property type="match status" value="2"/>
</dbReference>
<dbReference type="EMBL" id="LILB01000005">
    <property type="protein sequence ID" value="KOO48657.1"/>
    <property type="molecule type" value="Genomic_DNA"/>
</dbReference>
<dbReference type="GO" id="GO:0016491">
    <property type="term" value="F:oxidoreductase activity"/>
    <property type="evidence" value="ECO:0007669"/>
    <property type="project" value="UniProtKB-KW"/>
</dbReference>
<dbReference type="Proteomes" id="UP000036867">
    <property type="component" value="Unassembled WGS sequence"/>
</dbReference>
<dbReference type="SUPFAM" id="SSF51735">
    <property type="entry name" value="NAD(P)-binding Rossmann-fold domains"/>
    <property type="match status" value="1"/>
</dbReference>
<dbReference type="AlphaFoldDB" id="A0A0M0LCP6"/>
<sequence>MKQEQNSLVLYGKRKLKWIQNNIPPLEKDEILIKTIAGAISIGAELPQYMESDFTDKSPIYPKETGYESYGEIIKIGDNVKSLNLGDRVVAFYGHKDFGVIKEYKAIPVPKDIHYSYALLTILSCDSSKGVLKLKPKESDRVIVSGMGTIGLLTLYFLKQKVKVQHVDVIEPNTSRGKLAKLLGADSVINYGSACPRNHYDYGLECSGHNDAFNILQKSLTKEGSICILSDGNKERFELQPEFYEKELKIVGSSDGWDYKKHSEWFINEVRNDTKLNKIFEKKIKKEELISCFEDIAEGKINPLKVLVEY</sequence>
<dbReference type="PANTHER" id="PTHR43189:SF1">
    <property type="entry name" value="ZINC-TYPE ALCOHOL DEHYDROGENASE-LIKE PROTEIN C1198.01"/>
    <property type="match status" value="1"/>
</dbReference>
<dbReference type="RefSeq" id="WP_053416837.1">
    <property type="nucleotide sequence ID" value="NZ_LILB01000005.1"/>
</dbReference>
<dbReference type="SUPFAM" id="SSF50129">
    <property type="entry name" value="GroES-like"/>
    <property type="match status" value="1"/>
</dbReference>
<dbReference type="CDD" id="cd08255">
    <property type="entry name" value="2-desacetyl-2-hydroxyethyl_bacteriochlorophyllide_like"/>
    <property type="match status" value="1"/>
</dbReference>
<keyword evidence="5" id="KW-1185">Reference proteome</keyword>
<dbReference type="InterPro" id="IPR036291">
    <property type="entry name" value="NAD(P)-bd_dom_sf"/>
</dbReference>
<dbReference type="InterPro" id="IPR011032">
    <property type="entry name" value="GroES-like_sf"/>
</dbReference>
<dbReference type="GeneID" id="301136323"/>
<protein>
    <submittedName>
        <fullName evidence="4">Alcohol dehydrogenase</fullName>
    </submittedName>
</protein>
<reference evidence="5" key="1">
    <citation type="submission" date="2015-08" db="EMBL/GenBank/DDBJ databases">
        <title>Fjat-10028 dsm 16317.</title>
        <authorList>
            <person name="Liu B."/>
            <person name="Wang J."/>
            <person name="Zhu Y."/>
            <person name="Liu G."/>
            <person name="Chen Q."/>
            <person name="Chen Z."/>
            <person name="Lan J."/>
            <person name="Che J."/>
            <person name="Ge C."/>
            <person name="Shi H."/>
            <person name="Pan Z."/>
            <person name="Liu X."/>
        </authorList>
    </citation>
    <scope>NUCLEOTIDE SEQUENCE [LARGE SCALE GENOMIC DNA]</scope>
    <source>
        <strain evidence="5">DSM 16317</strain>
    </source>
</reference>
<proteinExistence type="predicted"/>
<dbReference type="InterPro" id="IPR013149">
    <property type="entry name" value="ADH-like_C"/>
</dbReference>
<dbReference type="Gene3D" id="3.40.50.720">
    <property type="entry name" value="NAD(P)-binding Rossmann-like Domain"/>
    <property type="match status" value="1"/>
</dbReference>
<dbReference type="PATRIC" id="fig|263475.3.peg.3090"/>
<keyword evidence="1" id="KW-0560">Oxidoreductase</keyword>
<comment type="caution">
    <text evidence="4">The sequence shown here is derived from an EMBL/GenBank/DDBJ whole genome shotgun (WGS) entry which is preliminary data.</text>
</comment>
<name>A0A0M0LCP6_9BACL</name>
<dbReference type="InterPro" id="IPR013154">
    <property type="entry name" value="ADH-like_N"/>
</dbReference>
<dbReference type="STRING" id="263475.AMD00_09420"/>
<evidence type="ECO:0000313" key="4">
    <source>
        <dbReference type="EMBL" id="KOO48657.1"/>
    </source>
</evidence>
<dbReference type="Pfam" id="PF08240">
    <property type="entry name" value="ADH_N"/>
    <property type="match status" value="1"/>
</dbReference>
<dbReference type="PANTHER" id="PTHR43189">
    <property type="entry name" value="ZINC-TYPE ALCOHOL DEHYDROGENASE-LIKE PROTEIN C1198.01-RELATED"/>
    <property type="match status" value="1"/>
</dbReference>
<accession>A0A0M0LCP6</accession>
<dbReference type="OrthoDB" id="9792162at2"/>